<accession>A0AA43XLW2</accession>
<name>A0AA43XLW2_9CLOT</name>
<proteinExistence type="predicted"/>
<protein>
    <submittedName>
        <fullName evidence="1">Uncharacterized protein</fullName>
    </submittedName>
</protein>
<sequence>MDTQKDLPEYFQYQSVDREGLQKCLASRDSLLKKEPYFSTIIKTSKKNGLNPLLLFAIAGHEQAFVPRSHPEAKVIANNPFNVFQSWQIYNTDIQNATEVACRTIITLSKDRPVFMNPFIWLNGRYAEDPNWWRGVEALFNRLMETQNELIPPV</sequence>
<reference evidence="1 2" key="1">
    <citation type="submission" date="2019-04" db="EMBL/GenBank/DDBJ databases">
        <title>Isachenkonia alkalipeptolytica gen. nov. sp. nov. a new anaerobic, alkiliphilic organothrophic bacterium capable to reduce synthesized ferrihydrite isolated from a soda lake.</title>
        <authorList>
            <person name="Toshchakov S.V."/>
            <person name="Zavarzina D.G."/>
            <person name="Zhilina T.N."/>
            <person name="Kostrikina N.A."/>
            <person name="Kublanov I.V."/>
        </authorList>
    </citation>
    <scope>NUCLEOTIDE SEQUENCE [LARGE SCALE GENOMIC DNA]</scope>
    <source>
        <strain evidence="1 2">Z-1701</strain>
    </source>
</reference>
<gene>
    <name evidence="1" type="ORF">ISALK_10225</name>
</gene>
<dbReference type="Proteomes" id="UP000449710">
    <property type="component" value="Unassembled WGS sequence"/>
</dbReference>
<keyword evidence="2" id="KW-1185">Reference proteome</keyword>
<organism evidence="1 2">
    <name type="scientific">Isachenkonia alkalipeptolytica</name>
    <dbReference type="NCBI Taxonomy" id="2565777"/>
    <lineage>
        <taxon>Bacteria</taxon>
        <taxon>Bacillati</taxon>
        <taxon>Bacillota</taxon>
        <taxon>Clostridia</taxon>
        <taxon>Eubacteriales</taxon>
        <taxon>Clostridiaceae</taxon>
        <taxon>Isachenkonia</taxon>
    </lineage>
</organism>
<comment type="caution">
    <text evidence="1">The sequence shown here is derived from an EMBL/GenBank/DDBJ whole genome shotgun (WGS) entry which is preliminary data.</text>
</comment>
<dbReference type="RefSeq" id="WP_160721964.1">
    <property type="nucleotide sequence ID" value="NZ_SUMG01000013.1"/>
</dbReference>
<dbReference type="EMBL" id="SUMG01000013">
    <property type="protein sequence ID" value="NBG88876.1"/>
    <property type="molecule type" value="Genomic_DNA"/>
</dbReference>
<evidence type="ECO:0000313" key="2">
    <source>
        <dbReference type="Proteomes" id="UP000449710"/>
    </source>
</evidence>
<evidence type="ECO:0000313" key="1">
    <source>
        <dbReference type="EMBL" id="NBG88876.1"/>
    </source>
</evidence>
<dbReference type="AlphaFoldDB" id="A0AA43XLW2"/>